<dbReference type="GO" id="GO:0006813">
    <property type="term" value="P:potassium ion transport"/>
    <property type="evidence" value="ECO:0007669"/>
    <property type="project" value="InterPro"/>
</dbReference>
<feature type="transmembrane region" description="Helical" evidence="8">
    <location>
        <begin position="410"/>
        <end position="427"/>
    </location>
</feature>
<keyword evidence="6 8" id="KW-1133">Transmembrane helix</keyword>
<keyword evidence="7 8" id="KW-0472">Membrane</keyword>
<dbReference type="InterPro" id="IPR036721">
    <property type="entry name" value="RCK_C_sf"/>
</dbReference>
<feature type="transmembrane region" description="Helical" evidence="8">
    <location>
        <begin position="54"/>
        <end position="75"/>
    </location>
</feature>
<dbReference type="Pfam" id="PF06826">
    <property type="entry name" value="Asp-Al_Ex"/>
    <property type="match status" value="2"/>
</dbReference>
<evidence type="ECO:0000256" key="6">
    <source>
        <dbReference type="ARBA" id="ARBA00022989"/>
    </source>
</evidence>
<dbReference type="Proteomes" id="UP000187735">
    <property type="component" value="Chromosome"/>
</dbReference>
<dbReference type="NCBIfam" id="TIGR01625">
    <property type="entry name" value="YidE_YbjL_dupl"/>
    <property type="match status" value="2"/>
</dbReference>
<reference evidence="10 11" key="1">
    <citation type="journal article" date="2016" name="Front. Microbiol.">
        <title>Fuerstia marisgermanicae gen. nov., sp. nov., an Unusual Member of the Phylum Planctomycetes from the German Wadden Sea.</title>
        <authorList>
            <person name="Kohn T."/>
            <person name="Heuer A."/>
            <person name="Jogler M."/>
            <person name="Vollmers J."/>
            <person name="Boedeker C."/>
            <person name="Bunk B."/>
            <person name="Rast P."/>
            <person name="Borchert D."/>
            <person name="Glockner I."/>
            <person name="Freese H.M."/>
            <person name="Klenk H.P."/>
            <person name="Overmann J."/>
            <person name="Kaster A.K."/>
            <person name="Rohde M."/>
            <person name="Wiegand S."/>
            <person name="Jogler C."/>
        </authorList>
    </citation>
    <scope>NUCLEOTIDE SEQUENCE [LARGE SCALE GENOMIC DNA]</scope>
    <source>
        <strain evidence="10 11">NH11</strain>
    </source>
</reference>
<protein>
    <submittedName>
        <fullName evidence="10">Aspartate/alanine antiporter</fullName>
    </submittedName>
</protein>
<evidence type="ECO:0000313" key="10">
    <source>
        <dbReference type="EMBL" id="APZ94916.1"/>
    </source>
</evidence>
<dbReference type="KEGG" id="fmr:Fuma_04567"/>
<dbReference type="Gene3D" id="3.30.70.1450">
    <property type="entry name" value="Regulator of K+ conductance, C-terminal domain"/>
    <property type="match status" value="1"/>
</dbReference>
<gene>
    <name evidence="10" type="primary">aspT</name>
    <name evidence="10" type="ORF">Fuma_04567</name>
</gene>
<dbReference type="Pfam" id="PF02080">
    <property type="entry name" value="TrkA_C"/>
    <property type="match status" value="1"/>
</dbReference>
<dbReference type="InterPro" id="IPR006512">
    <property type="entry name" value="YidE_YbjL"/>
</dbReference>
<evidence type="ECO:0000313" key="11">
    <source>
        <dbReference type="Proteomes" id="UP000187735"/>
    </source>
</evidence>
<dbReference type="InterPro" id="IPR050144">
    <property type="entry name" value="AAE_transporter"/>
</dbReference>
<feature type="transmembrane region" description="Helical" evidence="8">
    <location>
        <begin position="378"/>
        <end position="398"/>
    </location>
</feature>
<sequence length="529" mass="54851">MNASTEELLALFAVIGLGLAFGKLSWRGISLGTSGVVFVALVAGHFGFQVPKAAGVAGIILFAYCLGLGAGPGFVRMFFRRGKALGITALAMIVSAGLVAWLAAVALNLNADLASGLFAGALTSTPALAVAAERLPADSHVAVGFGIAYPFGVIGVILFVQLVPRFLKSSAADDAAGNSDVPDDGPISRTLVHVINPAVRGKRLRDVAVLSAANCQVSRLLNGERLLPIPSGFELELDQRVLVVGAKNRLAEVVDVLGEECEDVNYTLDLERQRRRVVVTSKELIGKSLKELHLLSRFGVTVSRISRQELELVPSPRERIQFGDALTAVGEPAGLDKFVQCAGHRERTVDETDLISLAAGLALGVIAGSIELKLGSRSISLGMAGGPLMAGLILGHFGKIGPVVARMPRAARLLLAEAGLGLFLAQAGSQAGGQFVEVIQQHGLLLCGASIAIVAAPLFVGFMVARVAMGLGLLESFGGICGAMTSTPGLGAVTSTTESNLPATSYATVYPLALILITILVPLLISQMS</sequence>
<dbReference type="STRING" id="1891926.Fuma_04567"/>
<keyword evidence="11" id="KW-1185">Reference proteome</keyword>
<proteinExistence type="inferred from homology"/>
<dbReference type="PROSITE" id="PS51202">
    <property type="entry name" value="RCK_C"/>
    <property type="match status" value="1"/>
</dbReference>
<dbReference type="PANTHER" id="PTHR30445">
    <property type="entry name" value="K(+)_H(+) ANTIPORTER SUBUNIT KHTT"/>
    <property type="match status" value="1"/>
</dbReference>
<evidence type="ECO:0000256" key="4">
    <source>
        <dbReference type="ARBA" id="ARBA00022475"/>
    </source>
</evidence>
<dbReference type="PANTHER" id="PTHR30445:SF3">
    <property type="entry name" value="TRANSPORT PROTEIN YIDE-RELATED"/>
    <property type="match status" value="1"/>
</dbReference>
<dbReference type="AlphaFoldDB" id="A0A1P8WLH3"/>
<feature type="transmembrane region" description="Helical" evidence="8">
    <location>
        <begin position="439"/>
        <end position="460"/>
    </location>
</feature>
<dbReference type="SUPFAM" id="SSF116726">
    <property type="entry name" value="TrkA C-terminal domain-like"/>
    <property type="match status" value="2"/>
</dbReference>
<keyword evidence="4" id="KW-1003">Cell membrane</keyword>
<dbReference type="GO" id="GO:0005886">
    <property type="term" value="C:plasma membrane"/>
    <property type="evidence" value="ECO:0007669"/>
    <property type="project" value="UniProtKB-SubCell"/>
</dbReference>
<keyword evidence="3" id="KW-0813">Transport</keyword>
<dbReference type="OrthoDB" id="9155749at2"/>
<accession>A0A1P8WLH3</accession>
<evidence type="ECO:0000256" key="8">
    <source>
        <dbReference type="SAM" id="Phobius"/>
    </source>
</evidence>
<organism evidence="10 11">
    <name type="scientific">Fuerstiella marisgermanici</name>
    <dbReference type="NCBI Taxonomy" id="1891926"/>
    <lineage>
        <taxon>Bacteria</taxon>
        <taxon>Pseudomonadati</taxon>
        <taxon>Planctomycetota</taxon>
        <taxon>Planctomycetia</taxon>
        <taxon>Planctomycetales</taxon>
        <taxon>Planctomycetaceae</taxon>
        <taxon>Fuerstiella</taxon>
    </lineage>
</organism>
<dbReference type="RefSeq" id="WP_077026150.1">
    <property type="nucleotide sequence ID" value="NZ_CP017641.1"/>
</dbReference>
<feature type="transmembrane region" description="Helical" evidence="8">
    <location>
        <begin position="141"/>
        <end position="160"/>
    </location>
</feature>
<evidence type="ECO:0000256" key="3">
    <source>
        <dbReference type="ARBA" id="ARBA00022448"/>
    </source>
</evidence>
<dbReference type="EMBL" id="CP017641">
    <property type="protein sequence ID" value="APZ94916.1"/>
    <property type="molecule type" value="Genomic_DNA"/>
</dbReference>
<feature type="transmembrane region" description="Helical" evidence="8">
    <location>
        <begin position="87"/>
        <end position="107"/>
    </location>
</feature>
<evidence type="ECO:0000256" key="2">
    <source>
        <dbReference type="ARBA" id="ARBA00009854"/>
    </source>
</evidence>
<feature type="transmembrane region" description="Helical" evidence="8">
    <location>
        <begin position="29"/>
        <end position="48"/>
    </location>
</feature>
<evidence type="ECO:0000256" key="5">
    <source>
        <dbReference type="ARBA" id="ARBA00022692"/>
    </source>
</evidence>
<evidence type="ECO:0000256" key="7">
    <source>
        <dbReference type="ARBA" id="ARBA00023136"/>
    </source>
</evidence>
<feature type="transmembrane region" description="Helical" evidence="8">
    <location>
        <begin position="467"/>
        <end position="485"/>
    </location>
</feature>
<comment type="similarity">
    <text evidence="2">Belongs to the AAE transporter (TC 2.A.81) family.</text>
</comment>
<comment type="subcellular location">
    <subcellularLocation>
        <location evidence="1">Cell membrane</location>
        <topology evidence="1">Multi-pass membrane protein</topology>
    </subcellularLocation>
</comment>
<evidence type="ECO:0000256" key="1">
    <source>
        <dbReference type="ARBA" id="ARBA00004651"/>
    </source>
</evidence>
<dbReference type="InterPro" id="IPR006037">
    <property type="entry name" value="RCK_C"/>
</dbReference>
<keyword evidence="5 8" id="KW-0812">Transmembrane</keyword>
<feature type="domain" description="RCK C-terminal" evidence="9">
    <location>
        <begin position="259"/>
        <end position="344"/>
    </location>
</feature>
<evidence type="ECO:0000259" key="9">
    <source>
        <dbReference type="PROSITE" id="PS51202"/>
    </source>
</evidence>
<name>A0A1P8WLH3_9PLAN</name>
<feature type="transmembrane region" description="Helical" evidence="8">
    <location>
        <begin position="505"/>
        <end position="525"/>
    </location>
</feature>
<dbReference type="GO" id="GO:0008324">
    <property type="term" value="F:monoatomic cation transmembrane transporter activity"/>
    <property type="evidence" value="ECO:0007669"/>
    <property type="project" value="InterPro"/>
</dbReference>
<feature type="transmembrane region" description="Helical" evidence="8">
    <location>
        <begin position="354"/>
        <end position="372"/>
    </location>
</feature>